<dbReference type="Gene3D" id="3.30.70.330">
    <property type="match status" value="2"/>
</dbReference>
<sequence length="392" mass="45407">MADVAETTSAEVIADVKQAEKVEDSNAAGKNGDAEKEEDESAAPATDENSKEERAIIRQVEYYFGDANLHRDKFLSEQITKNEGGWVPLSVLVTFKRLAALTTDFDEIVNALNKSGEGLVEISEDKQSLRRHTERPIPEHNEERRKEIQERTAYAKGFPLDSQMTEILDFVSAYEKVVNVTMRKHYDKPTKSYKFKGSIFVTFEKKEQASEFLAKDKIVYKERELLRKWQVDYLKEKQEEYQKKNEKRKLKKEAKAEPEIDLPKNAIVVFEGAPDTVTREEIREAFEKVKDFDIAYIEFNKGDTKGSVRLTEADAAEKYIAKVEDAKLKFNDEVSLTLRKANDEEEKEFLDKAIEFMKKRRDFSRGKNNKRFGRKRHGGHDNRSHSKKQRSE</sequence>
<evidence type="ECO:0000256" key="1">
    <source>
        <dbReference type="ARBA" id="ARBA00004123"/>
    </source>
</evidence>
<dbReference type="InterPro" id="IPR045180">
    <property type="entry name" value="La_dom_prot"/>
</dbReference>
<dbReference type="FunCoup" id="B4JQS4">
    <property type="interactions" value="2728"/>
</dbReference>
<dbReference type="GO" id="GO:0005634">
    <property type="term" value="C:nucleus"/>
    <property type="evidence" value="ECO:0007669"/>
    <property type="project" value="UniProtKB-SubCell"/>
</dbReference>
<feature type="domain" description="HTH La-type RNA-binding" evidence="7">
    <location>
        <begin position="46"/>
        <end position="139"/>
    </location>
</feature>
<dbReference type="SMART" id="SM00715">
    <property type="entry name" value="LA"/>
    <property type="match status" value="1"/>
</dbReference>
<dbReference type="InterPro" id="IPR012677">
    <property type="entry name" value="Nucleotide-bd_a/b_plait_sf"/>
</dbReference>
<dbReference type="PANTHER" id="PTHR22792">
    <property type="entry name" value="LUPUS LA PROTEIN-RELATED"/>
    <property type="match status" value="1"/>
</dbReference>
<feature type="compositionally biased region" description="Basic and acidic residues" evidence="5">
    <location>
        <begin position="134"/>
        <end position="145"/>
    </location>
</feature>
<dbReference type="GO" id="GO:0008098">
    <property type="term" value="F:5S rRNA primary transcript binding"/>
    <property type="evidence" value="ECO:0007669"/>
    <property type="project" value="EnsemblMetazoa"/>
</dbReference>
<evidence type="ECO:0000259" key="6">
    <source>
        <dbReference type="PROSITE" id="PS50102"/>
    </source>
</evidence>
<dbReference type="eggNOG" id="KOG4213">
    <property type="taxonomic scope" value="Eukaryota"/>
</dbReference>
<accession>B4JQS4</accession>
<evidence type="ECO:0000256" key="2">
    <source>
        <dbReference type="ARBA" id="ARBA00022884"/>
    </source>
</evidence>
<dbReference type="PROSITE" id="PS51939">
    <property type="entry name" value="XRRM"/>
    <property type="match status" value="1"/>
</dbReference>
<dbReference type="SMART" id="SM00360">
    <property type="entry name" value="RRM"/>
    <property type="match status" value="1"/>
</dbReference>
<dbReference type="Pfam" id="PF05383">
    <property type="entry name" value="La"/>
    <property type="match status" value="1"/>
</dbReference>
<dbReference type="Proteomes" id="UP000001070">
    <property type="component" value="Unassembled WGS sequence"/>
</dbReference>
<dbReference type="KEGG" id="dgr:6567163"/>
<dbReference type="InterPro" id="IPR036390">
    <property type="entry name" value="WH_DNA-bd_sf"/>
</dbReference>
<feature type="region of interest" description="Disordered" evidence="5">
    <location>
        <begin position="123"/>
        <end position="145"/>
    </location>
</feature>
<gene>
    <name evidence="9" type="primary">Dgri\GH13748</name>
    <name evidence="9" type="ORF">Dgri_GH13748</name>
</gene>
<keyword evidence="2 4" id="KW-0694">RNA-binding</keyword>
<evidence type="ECO:0000256" key="4">
    <source>
        <dbReference type="PROSITE-ProRule" id="PRU00332"/>
    </source>
</evidence>
<dbReference type="CDD" id="cd08028">
    <property type="entry name" value="LARP_3"/>
    <property type="match status" value="1"/>
</dbReference>
<protein>
    <submittedName>
        <fullName evidence="9">GH13748</fullName>
    </submittedName>
</protein>
<dbReference type="OMA" id="PEHNEER"/>
<keyword evidence="3" id="KW-0539">Nucleus</keyword>
<dbReference type="InterPro" id="IPR014886">
    <property type="entry name" value="La_xRRM"/>
</dbReference>
<feature type="compositionally biased region" description="Polar residues" evidence="5">
    <location>
        <begin position="1"/>
        <end position="10"/>
    </location>
</feature>
<keyword evidence="10" id="KW-1185">Reference proteome</keyword>
<evidence type="ECO:0000256" key="3">
    <source>
        <dbReference type="ARBA" id="ARBA00023242"/>
    </source>
</evidence>
<dbReference type="GO" id="GO:0000791">
    <property type="term" value="C:euchromatin"/>
    <property type="evidence" value="ECO:0007669"/>
    <property type="project" value="EnsemblMetazoa"/>
</dbReference>
<evidence type="ECO:0000313" key="9">
    <source>
        <dbReference type="EMBL" id="EDV99254.1"/>
    </source>
</evidence>
<dbReference type="SMR" id="B4JQS4"/>
<dbReference type="PROSITE" id="PS50102">
    <property type="entry name" value="RRM"/>
    <property type="match status" value="1"/>
</dbReference>
<dbReference type="OrthoDB" id="439993at2759"/>
<feature type="region of interest" description="Disordered" evidence="5">
    <location>
        <begin position="1"/>
        <end position="52"/>
    </location>
</feature>
<dbReference type="InterPro" id="IPR006630">
    <property type="entry name" value="La_HTH"/>
</dbReference>
<reference evidence="9 10" key="1">
    <citation type="journal article" date="2007" name="Nature">
        <title>Evolution of genes and genomes on the Drosophila phylogeny.</title>
        <authorList>
            <consortium name="Drosophila 12 Genomes Consortium"/>
            <person name="Clark A.G."/>
            <person name="Eisen M.B."/>
            <person name="Smith D.R."/>
            <person name="Bergman C.M."/>
            <person name="Oliver B."/>
            <person name="Markow T.A."/>
            <person name="Kaufman T.C."/>
            <person name="Kellis M."/>
            <person name="Gelbart W."/>
            <person name="Iyer V.N."/>
            <person name="Pollard D.A."/>
            <person name="Sackton T.B."/>
            <person name="Larracuente A.M."/>
            <person name="Singh N.D."/>
            <person name="Abad J.P."/>
            <person name="Abt D.N."/>
            <person name="Adryan B."/>
            <person name="Aguade M."/>
            <person name="Akashi H."/>
            <person name="Anderson W.W."/>
            <person name="Aquadro C.F."/>
            <person name="Ardell D.H."/>
            <person name="Arguello R."/>
            <person name="Artieri C.G."/>
            <person name="Barbash D.A."/>
            <person name="Barker D."/>
            <person name="Barsanti P."/>
            <person name="Batterham P."/>
            <person name="Batzoglou S."/>
            <person name="Begun D."/>
            <person name="Bhutkar A."/>
            <person name="Blanco E."/>
            <person name="Bosak S.A."/>
            <person name="Bradley R.K."/>
            <person name="Brand A.D."/>
            <person name="Brent M.R."/>
            <person name="Brooks A.N."/>
            <person name="Brown R.H."/>
            <person name="Butlin R.K."/>
            <person name="Caggese C."/>
            <person name="Calvi B.R."/>
            <person name="Bernardo de Carvalho A."/>
            <person name="Caspi A."/>
            <person name="Castrezana S."/>
            <person name="Celniker S.E."/>
            <person name="Chang J.L."/>
            <person name="Chapple C."/>
            <person name="Chatterji S."/>
            <person name="Chinwalla A."/>
            <person name="Civetta A."/>
            <person name="Clifton S.W."/>
            <person name="Comeron J.M."/>
            <person name="Costello J.C."/>
            <person name="Coyne J.A."/>
            <person name="Daub J."/>
            <person name="David R.G."/>
            <person name="Delcher A.L."/>
            <person name="Delehaunty K."/>
            <person name="Do C.B."/>
            <person name="Ebling H."/>
            <person name="Edwards K."/>
            <person name="Eickbush T."/>
            <person name="Evans J.D."/>
            <person name="Filipski A."/>
            <person name="Findeiss S."/>
            <person name="Freyhult E."/>
            <person name="Fulton L."/>
            <person name="Fulton R."/>
            <person name="Garcia A.C."/>
            <person name="Gardiner A."/>
            <person name="Garfield D.A."/>
            <person name="Garvin B.E."/>
            <person name="Gibson G."/>
            <person name="Gilbert D."/>
            <person name="Gnerre S."/>
            <person name="Godfrey J."/>
            <person name="Good R."/>
            <person name="Gotea V."/>
            <person name="Gravely B."/>
            <person name="Greenberg A.J."/>
            <person name="Griffiths-Jones S."/>
            <person name="Gross S."/>
            <person name="Guigo R."/>
            <person name="Gustafson E.A."/>
            <person name="Haerty W."/>
            <person name="Hahn M.W."/>
            <person name="Halligan D.L."/>
            <person name="Halpern A.L."/>
            <person name="Halter G.M."/>
            <person name="Han M.V."/>
            <person name="Heger A."/>
            <person name="Hillier L."/>
            <person name="Hinrichs A.S."/>
            <person name="Holmes I."/>
            <person name="Hoskins R.A."/>
            <person name="Hubisz M.J."/>
            <person name="Hultmark D."/>
            <person name="Huntley M.A."/>
            <person name="Jaffe D.B."/>
            <person name="Jagadeeshan S."/>
            <person name="Jeck W.R."/>
            <person name="Johnson J."/>
            <person name="Jones C.D."/>
            <person name="Jordan W.C."/>
            <person name="Karpen G.H."/>
            <person name="Kataoka E."/>
            <person name="Keightley P.D."/>
            <person name="Kheradpour P."/>
            <person name="Kirkness E.F."/>
            <person name="Koerich L.B."/>
            <person name="Kristiansen K."/>
            <person name="Kudrna D."/>
            <person name="Kulathinal R.J."/>
            <person name="Kumar S."/>
            <person name="Kwok R."/>
            <person name="Lander E."/>
            <person name="Langley C.H."/>
            <person name="Lapoint R."/>
            <person name="Lazzaro B.P."/>
            <person name="Lee S.J."/>
            <person name="Levesque L."/>
            <person name="Li R."/>
            <person name="Lin C.F."/>
            <person name="Lin M.F."/>
            <person name="Lindblad-Toh K."/>
            <person name="Llopart A."/>
            <person name="Long M."/>
            <person name="Low L."/>
            <person name="Lozovsky E."/>
            <person name="Lu J."/>
            <person name="Luo M."/>
            <person name="Machado C.A."/>
            <person name="Makalowski W."/>
            <person name="Marzo M."/>
            <person name="Matsuda M."/>
            <person name="Matzkin L."/>
            <person name="McAllister B."/>
            <person name="McBride C.S."/>
            <person name="McKernan B."/>
            <person name="McKernan K."/>
            <person name="Mendez-Lago M."/>
            <person name="Minx P."/>
            <person name="Mollenhauer M.U."/>
            <person name="Montooth K."/>
            <person name="Mount S.M."/>
            <person name="Mu X."/>
            <person name="Myers E."/>
            <person name="Negre B."/>
            <person name="Newfeld S."/>
            <person name="Nielsen R."/>
            <person name="Noor M.A."/>
            <person name="O'Grady P."/>
            <person name="Pachter L."/>
            <person name="Papaceit M."/>
            <person name="Parisi M.J."/>
            <person name="Parisi M."/>
            <person name="Parts L."/>
            <person name="Pedersen J.S."/>
            <person name="Pesole G."/>
            <person name="Phillippy A.M."/>
            <person name="Ponting C.P."/>
            <person name="Pop M."/>
            <person name="Porcelli D."/>
            <person name="Powell J.R."/>
            <person name="Prohaska S."/>
            <person name="Pruitt K."/>
            <person name="Puig M."/>
            <person name="Quesneville H."/>
            <person name="Ram K.R."/>
            <person name="Rand D."/>
            <person name="Rasmussen M.D."/>
            <person name="Reed L.K."/>
            <person name="Reenan R."/>
            <person name="Reily A."/>
            <person name="Remington K.A."/>
            <person name="Rieger T.T."/>
            <person name="Ritchie M.G."/>
            <person name="Robin C."/>
            <person name="Rogers Y.H."/>
            <person name="Rohde C."/>
            <person name="Rozas J."/>
            <person name="Rubenfield M.J."/>
            <person name="Ruiz A."/>
            <person name="Russo S."/>
            <person name="Salzberg S.L."/>
            <person name="Sanchez-Gracia A."/>
            <person name="Saranga D.J."/>
            <person name="Sato H."/>
            <person name="Schaeffer S.W."/>
            <person name="Schatz M.C."/>
            <person name="Schlenke T."/>
            <person name="Schwartz R."/>
            <person name="Segarra C."/>
            <person name="Singh R.S."/>
            <person name="Sirot L."/>
            <person name="Sirota M."/>
            <person name="Sisneros N.B."/>
            <person name="Smith C.D."/>
            <person name="Smith T.F."/>
            <person name="Spieth J."/>
            <person name="Stage D.E."/>
            <person name="Stark A."/>
            <person name="Stephan W."/>
            <person name="Strausberg R.L."/>
            <person name="Strempel S."/>
            <person name="Sturgill D."/>
            <person name="Sutton G."/>
            <person name="Sutton G.G."/>
            <person name="Tao W."/>
            <person name="Teichmann S."/>
            <person name="Tobari Y.N."/>
            <person name="Tomimura Y."/>
            <person name="Tsolas J.M."/>
            <person name="Valente V.L."/>
            <person name="Venter E."/>
            <person name="Venter J.C."/>
            <person name="Vicario S."/>
            <person name="Vieira F.G."/>
            <person name="Vilella A.J."/>
            <person name="Villasante A."/>
            <person name="Walenz B."/>
            <person name="Wang J."/>
            <person name="Wasserman M."/>
            <person name="Watts T."/>
            <person name="Wilson D."/>
            <person name="Wilson R.K."/>
            <person name="Wing R.A."/>
            <person name="Wolfner M.F."/>
            <person name="Wong A."/>
            <person name="Wong G.K."/>
            <person name="Wu C.I."/>
            <person name="Wu G."/>
            <person name="Yamamoto D."/>
            <person name="Yang H.P."/>
            <person name="Yang S.P."/>
            <person name="Yorke J.A."/>
            <person name="Yoshida K."/>
            <person name="Zdobnov E."/>
            <person name="Zhang P."/>
            <person name="Zhang Y."/>
            <person name="Zimin A.V."/>
            <person name="Baldwin J."/>
            <person name="Abdouelleil A."/>
            <person name="Abdulkadir J."/>
            <person name="Abebe A."/>
            <person name="Abera B."/>
            <person name="Abreu J."/>
            <person name="Acer S.C."/>
            <person name="Aftuck L."/>
            <person name="Alexander A."/>
            <person name="An P."/>
            <person name="Anderson E."/>
            <person name="Anderson S."/>
            <person name="Arachi H."/>
            <person name="Azer M."/>
            <person name="Bachantsang P."/>
            <person name="Barry A."/>
            <person name="Bayul T."/>
            <person name="Berlin A."/>
            <person name="Bessette D."/>
            <person name="Bloom T."/>
            <person name="Blye J."/>
            <person name="Boguslavskiy L."/>
            <person name="Bonnet C."/>
            <person name="Boukhgalter B."/>
            <person name="Bourzgui I."/>
            <person name="Brown A."/>
            <person name="Cahill P."/>
            <person name="Channer S."/>
            <person name="Cheshatsang Y."/>
            <person name="Chuda L."/>
            <person name="Citroen M."/>
            <person name="Collymore A."/>
            <person name="Cooke P."/>
            <person name="Costello M."/>
            <person name="D'Aco K."/>
            <person name="Daza R."/>
            <person name="De Haan G."/>
            <person name="DeGray S."/>
            <person name="DeMaso C."/>
            <person name="Dhargay N."/>
            <person name="Dooley K."/>
            <person name="Dooley E."/>
            <person name="Doricent M."/>
            <person name="Dorje P."/>
            <person name="Dorjee K."/>
            <person name="Dupes A."/>
            <person name="Elong R."/>
            <person name="Falk J."/>
            <person name="Farina A."/>
            <person name="Faro S."/>
            <person name="Ferguson D."/>
            <person name="Fisher S."/>
            <person name="Foley C.D."/>
            <person name="Franke A."/>
            <person name="Friedrich D."/>
            <person name="Gadbois L."/>
            <person name="Gearin G."/>
            <person name="Gearin C.R."/>
            <person name="Giannoukos G."/>
            <person name="Goode T."/>
            <person name="Graham J."/>
            <person name="Grandbois E."/>
            <person name="Grewal S."/>
            <person name="Gyaltsen K."/>
            <person name="Hafez N."/>
            <person name="Hagos B."/>
            <person name="Hall J."/>
            <person name="Henson C."/>
            <person name="Hollinger A."/>
            <person name="Honan T."/>
            <person name="Huard M.D."/>
            <person name="Hughes L."/>
            <person name="Hurhula B."/>
            <person name="Husby M.E."/>
            <person name="Kamat A."/>
            <person name="Kanga B."/>
            <person name="Kashin S."/>
            <person name="Khazanovich D."/>
            <person name="Kisner P."/>
            <person name="Lance K."/>
            <person name="Lara M."/>
            <person name="Lee W."/>
            <person name="Lennon N."/>
            <person name="Letendre F."/>
            <person name="LeVine R."/>
            <person name="Lipovsky A."/>
            <person name="Liu X."/>
            <person name="Liu J."/>
            <person name="Liu S."/>
            <person name="Lokyitsang T."/>
            <person name="Lokyitsang Y."/>
            <person name="Lubonja R."/>
            <person name="Lui A."/>
            <person name="MacDonald P."/>
            <person name="Magnisalis V."/>
            <person name="Maru K."/>
            <person name="Matthews C."/>
            <person name="McCusker W."/>
            <person name="McDonough S."/>
            <person name="Mehta T."/>
            <person name="Meldrim J."/>
            <person name="Meneus L."/>
            <person name="Mihai O."/>
            <person name="Mihalev A."/>
            <person name="Mihova T."/>
            <person name="Mittelman R."/>
            <person name="Mlenga V."/>
            <person name="Montmayeur A."/>
            <person name="Mulrain L."/>
            <person name="Navidi A."/>
            <person name="Naylor J."/>
            <person name="Negash T."/>
            <person name="Nguyen T."/>
            <person name="Nguyen N."/>
            <person name="Nicol R."/>
            <person name="Norbu C."/>
            <person name="Norbu N."/>
            <person name="Novod N."/>
            <person name="O'Neill B."/>
            <person name="Osman S."/>
            <person name="Markiewicz E."/>
            <person name="Oyono O.L."/>
            <person name="Patti C."/>
            <person name="Phunkhang P."/>
            <person name="Pierre F."/>
            <person name="Priest M."/>
            <person name="Raghuraman S."/>
            <person name="Rege F."/>
            <person name="Reyes R."/>
            <person name="Rise C."/>
            <person name="Rogov P."/>
            <person name="Ross K."/>
            <person name="Ryan E."/>
            <person name="Settipalli S."/>
            <person name="Shea T."/>
            <person name="Sherpa N."/>
            <person name="Shi L."/>
            <person name="Shih D."/>
            <person name="Sparrow T."/>
            <person name="Spaulding J."/>
            <person name="Stalker J."/>
            <person name="Stange-Thomann N."/>
            <person name="Stavropoulos S."/>
            <person name="Stone C."/>
            <person name="Strader C."/>
            <person name="Tesfaye S."/>
            <person name="Thomson T."/>
            <person name="Thoulutsang Y."/>
            <person name="Thoulutsang D."/>
            <person name="Topham K."/>
            <person name="Topping I."/>
            <person name="Tsamla T."/>
            <person name="Vassiliev H."/>
            <person name="Vo A."/>
            <person name="Wangchuk T."/>
            <person name="Wangdi T."/>
            <person name="Weiand M."/>
            <person name="Wilkinson J."/>
            <person name="Wilson A."/>
            <person name="Yadav S."/>
            <person name="Young G."/>
            <person name="Yu Q."/>
            <person name="Zembek L."/>
            <person name="Zhong D."/>
            <person name="Zimmer A."/>
            <person name="Zwirko Z."/>
            <person name="Jaffe D.B."/>
            <person name="Alvarez P."/>
            <person name="Brockman W."/>
            <person name="Butler J."/>
            <person name="Chin C."/>
            <person name="Gnerre S."/>
            <person name="Grabherr M."/>
            <person name="Kleber M."/>
            <person name="Mauceli E."/>
            <person name="MacCallum I."/>
        </authorList>
    </citation>
    <scope>NUCLEOTIDE SEQUENCE [LARGE SCALE GENOMIC DNA]</scope>
    <source>
        <strain evidence="10">Tucson 15287-2541.00</strain>
    </source>
</reference>
<dbReference type="GO" id="GO:0005829">
    <property type="term" value="C:cytosol"/>
    <property type="evidence" value="ECO:0007669"/>
    <property type="project" value="TreeGrafter"/>
</dbReference>
<organism evidence="10">
    <name type="scientific">Drosophila grimshawi</name>
    <name type="common">Hawaiian fruit fly</name>
    <name type="synonym">Idiomyia grimshawi</name>
    <dbReference type="NCBI Taxonomy" id="7222"/>
    <lineage>
        <taxon>Eukaryota</taxon>
        <taxon>Metazoa</taxon>
        <taxon>Ecdysozoa</taxon>
        <taxon>Arthropoda</taxon>
        <taxon>Hexapoda</taxon>
        <taxon>Insecta</taxon>
        <taxon>Pterygota</taxon>
        <taxon>Neoptera</taxon>
        <taxon>Endopterygota</taxon>
        <taxon>Diptera</taxon>
        <taxon>Brachycera</taxon>
        <taxon>Muscomorpha</taxon>
        <taxon>Ephydroidea</taxon>
        <taxon>Drosophilidae</taxon>
        <taxon>Drosophila</taxon>
        <taxon>Hawaiian Drosophila</taxon>
    </lineage>
</organism>
<dbReference type="GO" id="GO:1990904">
    <property type="term" value="C:ribonucleoprotein complex"/>
    <property type="evidence" value="ECO:0007669"/>
    <property type="project" value="UniProtKB-UniRule"/>
</dbReference>
<dbReference type="InParanoid" id="B4JQS4"/>
<dbReference type="Pfam" id="PF08777">
    <property type="entry name" value="RRM_3"/>
    <property type="match status" value="1"/>
</dbReference>
<feature type="compositionally biased region" description="Basic and acidic residues" evidence="5">
    <location>
        <begin position="379"/>
        <end position="392"/>
    </location>
</feature>
<dbReference type="InterPro" id="IPR035979">
    <property type="entry name" value="RBD_domain_sf"/>
</dbReference>
<dbReference type="HOGENOM" id="CLU_042341_1_1_1"/>
<dbReference type="PhylomeDB" id="B4JQS4"/>
<feature type="domain" description="RRM" evidence="6">
    <location>
        <begin position="151"/>
        <end position="236"/>
    </location>
</feature>
<dbReference type="InterPro" id="IPR036388">
    <property type="entry name" value="WH-like_DNA-bd_sf"/>
</dbReference>
<dbReference type="GO" id="GO:0045727">
    <property type="term" value="P:positive regulation of translation"/>
    <property type="evidence" value="ECO:0007669"/>
    <property type="project" value="TreeGrafter"/>
</dbReference>
<proteinExistence type="predicted"/>
<feature type="domain" description="XRRM" evidence="8">
    <location>
        <begin position="261"/>
        <end position="383"/>
    </location>
</feature>
<name>B4JQS4_DROGR</name>
<dbReference type="PROSITE" id="PS50961">
    <property type="entry name" value="HTH_LA"/>
    <property type="match status" value="1"/>
</dbReference>
<dbReference type="SUPFAM" id="SSF46785">
    <property type="entry name" value="Winged helix' DNA-binding domain"/>
    <property type="match status" value="1"/>
</dbReference>
<feature type="region of interest" description="Disordered" evidence="5">
    <location>
        <begin position="361"/>
        <end position="392"/>
    </location>
</feature>
<dbReference type="InterPro" id="IPR002344">
    <property type="entry name" value="Lupus_La"/>
</dbReference>
<dbReference type="GO" id="GO:0003729">
    <property type="term" value="F:mRNA binding"/>
    <property type="evidence" value="ECO:0007669"/>
    <property type="project" value="TreeGrafter"/>
</dbReference>
<dbReference type="SUPFAM" id="SSF54928">
    <property type="entry name" value="RNA-binding domain, RBD"/>
    <property type="match status" value="1"/>
</dbReference>
<evidence type="ECO:0000256" key="5">
    <source>
        <dbReference type="SAM" id="MobiDB-lite"/>
    </source>
</evidence>
<dbReference type="Gene3D" id="1.10.10.10">
    <property type="entry name" value="Winged helix-like DNA-binding domain superfamily/Winged helix DNA-binding domain"/>
    <property type="match status" value="1"/>
</dbReference>
<comment type="subcellular location">
    <subcellularLocation>
        <location evidence="1">Nucleus</location>
    </subcellularLocation>
</comment>
<evidence type="ECO:0000313" key="10">
    <source>
        <dbReference type="Proteomes" id="UP000001070"/>
    </source>
</evidence>
<dbReference type="PANTHER" id="PTHR22792:SF166">
    <property type="entry name" value="LUPUS LA PROTEIN HOMOLOG"/>
    <property type="match status" value="1"/>
</dbReference>
<dbReference type="InterPro" id="IPR000504">
    <property type="entry name" value="RRM_dom"/>
</dbReference>
<evidence type="ECO:0000259" key="8">
    <source>
        <dbReference type="PROSITE" id="PS51939"/>
    </source>
</evidence>
<evidence type="ECO:0000259" key="7">
    <source>
        <dbReference type="PROSITE" id="PS50961"/>
    </source>
</evidence>
<dbReference type="EMBL" id="CH916372">
    <property type="protein sequence ID" value="EDV99254.1"/>
    <property type="molecule type" value="Genomic_DNA"/>
</dbReference>
<dbReference type="STRING" id="7222.B4JQS4"/>
<feature type="compositionally biased region" description="Basic residues" evidence="5">
    <location>
        <begin position="361"/>
        <end position="378"/>
    </location>
</feature>
<dbReference type="AlphaFoldDB" id="B4JQS4"/>
<dbReference type="GO" id="GO:0010494">
    <property type="term" value="C:cytoplasmic stress granule"/>
    <property type="evidence" value="ECO:0007669"/>
    <property type="project" value="TreeGrafter"/>
</dbReference>
<dbReference type="GO" id="GO:0008033">
    <property type="term" value="P:tRNA processing"/>
    <property type="evidence" value="ECO:0007669"/>
    <property type="project" value="TreeGrafter"/>
</dbReference>
<dbReference type="CDD" id="cd12291">
    <property type="entry name" value="RRM1_La"/>
    <property type="match status" value="1"/>
</dbReference>
<dbReference type="PRINTS" id="PR00302">
    <property type="entry name" value="LUPUSLA"/>
</dbReference>